<feature type="transmembrane region" description="Helical" evidence="6">
    <location>
        <begin position="175"/>
        <end position="201"/>
    </location>
</feature>
<dbReference type="Proteomes" id="UP000549134">
    <property type="component" value="Unassembled WGS sequence"/>
</dbReference>
<feature type="transmembrane region" description="Helical" evidence="6">
    <location>
        <begin position="314"/>
        <end position="335"/>
    </location>
</feature>
<dbReference type="GO" id="GO:0055085">
    <property type="term" value="P:transmembrane transport"/>
    <property type="evidence" value="ECO:0007669"/>
    <property type="project" value="InterPro"/>
</dbReference>
<feature type="transmembrane region" description="Helical" evidence="6">
    <location>
        <begin position="382"/>
        <end position="406"/>
    </location>
</feature>
<feature type="transmembrane region" description="Helical" evidence="6">
    <location>
        <begin position="133"/>
        <end position="155"/>
    </location>
</feature>
<evidence type="ECO:0000256" key="1">
    <source>
        <dbReference type="ARBA" id="ARBA00004141"/>
    </source>
</evidence>
<evidence type="ECO:0000256" key="5">
    <source>
        <dbReference type="ARBA" id="ARBA00023136"/>
    </source>
</evidence>
<dbReference type="RefSeq" id="WP_080520667.1">
    <property type="nucleotide sequence ID" value="NZ_CP020369.1"/>
</dbReference>
<feature type="transmembrane region" description="Helical" evidence="6">
    <location>
        <begin position="20"/>
        <end position="42"/>
    </location>
</feature>
<dbReference type="GO" id="GO:0016020">
    <property type="term" value="C:membrane"/>
    <property type="evidence" value="ECO:0007669"/>
    <property type="project" value="UniProtKB-SubCell"/>
</dbReference>
<organism evidence="8 9">
    <name type="scientific">Pseudomonas tolaasii</name>
    <dbReference type="NCBI Taxonomy" id="29442"/>
    <lineage>
        <taxon>Bacteria</taxon>
        <taxon>Pseudomonadati</taxon>
        <taxon>Pseudomonadota</taxon>
        <taxon>Gammaproteobacteria</taxon>
        <taxon>Pseudomonadales</taxon>
        <taxon>Pseudomonadaceae</taxon>
        <taxon>Pseudomonas</taxon>
    </lineage>
</organism>
<proteinExistence type="predicted"/>
<dbReference type="Gene3D" id="1.20.1740.10">
    <property type="entry name" value="Amino acid/polyamine transporter I"/>
    <property type="match status" value="1"/>
</dbReference>
<dbReference type="InterPro" id="IPR004841">
    <property type="entry name" value="AA-permease/SLC12A_dom"/>
</dbReference>
<keyword evidence="3 6" id="KW-0812">Transmembrane</keyword>
<comment type="subcellular location">
    <subcellularLocation>
        <location evidence="1">Membrane</location>
        <topology evidence="1">Multi-pass membrane protein</topology>
    </subcellularLocation>
</comment>
<reference evidence="8 9" key="1">
    <citation type="submission" date="2020-04" db="EMBL/GenBank/DDBJ databases">
        <title>Molecular characterization of pseudomonads from Agaricus bisporus reveal novel blotch 2 pathogens in Western Europe.</title>
        <authorList>
            <person name="Taparia T."/>
            <person name="Krijger M."/>
            <person name="Haynes E."/>
            <person name="Elpinstone J.G."/>
            <person name="Noble R."/>
            <person name="Van Der Wolf J."/>
        </authorList>
    </citation>
    <scope>NUCLEOTIDE SEQUENCE [LARGE SCALE GENOMIC DNA]</scope>
    <source>
        <strain evidence="8 9">IPO3746</strain>
    </source>
</reference>
<feature type="domain" description="Amino acid permease/ SLC12A" evidence="7">
    <location>
        <begin position="1"/>
        <end position="409"/>
    </location>
</feature>
<name>A0A7Y8DUA4_PSETO</name>
<protein>
    <submittedName>
        <fullName evidence="8">Amino acid permease</fullName>
    </submittedName>
</protein>
<evidence type="ECO:0000313" key="8">
    <source>
        <dbReference type="EMBL" id="NWD39830.1"/>
    </source>
</evidence>
<sequence length="447" mass="48223">MLSIAGVIGGGLFSGSGHAIAAAGPAAILAYMMAGALVVLVMRMLDEMAIASPDTGSFSTYADRAIGPWAGFTIGWLYWWFWVLVIPLEAIAAAAVLNTWFPGIETWVFAFSITALLTITNLFRVGKYGEFEFWFAMLKVIAIIAFIVLGGLVLFDFLPNREVIGLSTLVAQNGGFMPNGFGAVIGALLTTMFSFISIEAVTIAAAESKDPARNIAKATRSVIWRICLFYLVSIFVIISIVAWNDPQLPVQGSYQRALEIMNIPHAKFLVDIVVLVAVSSCLNSAIYISSRMVFSLAKRGDAPSVIRRTTRKDVPAFAVVASTVIGLLTTALNFFAPSEVFGLLLASSGAIALLVYLVIAMCQLRMRYKLERSNTPIALKMWMFLVLTWLAIGFIVAALTTMVVLPEHRSEVTATGLLTLLTVALGLISQNRRKTKNSAGAQSALSN</sequence>
<feature type="transmembrane region" description="Helical" evidence="6">
    <location>
        <begin position="222"/>
        <end position="243"/>
    </location>
</feature>
<dbReference type="AlphaFoldDB" id="A0A7Y8DUA4"/>
<dbReference type="EMBL" id="JACAQK010000031">
    <property type="protein sequence ID" value="NWD39830.1"/>
    <property type="molecule type" value="Genomic_DNA"/>
</dbReference>
<evidence type="ECO:0000256" key="4">
    <source>
        <dbReference type="ARBA" id="ARBA00022989"/>
    </source>
</evidence>
<feature type="transmembrane region" description="Helical" evidence="6">
    <location>
        <begin position="412"/>
        <end position="428"/>
    </location>
</feature>
<dbReference type="PANTHER" id="PTHR43495">
    <property type="entry name" value="GABA PERMEASE"/>
    <property type="match status" value="1"/>
</dbReference>
<keyword evidence="2" id="KW-0813">Transport</keyword>
<dbReference type="GeneID" id="55848765"/>
<keyword evidence="5 6" id="KW-0472">Membrane</keyword>
<gene>
    <name evidence="8" type="ORF">HX787_28615</name>
</gene>
<feature type="transmembrane region" description="Helical" evidence="6">
    <location>
        <begin position="268"/>
        <end position="289"/>
    </location>
</feature>
<evidence type="ECO:0000313" key="9">
    <source>
        <dbReference type="Proteomes" id="UP000549134"/>
    </source>
</evidence>
<dbReference type="FunFam" id="1.20.1740.10:FF:000001">
    <property type="entry name" value="Amino acid permease"/>
    <property type="match status" value="1"/>
</dbReference>
<evidence type="ECO:0000256" key="2">
    <source>
        <dbReference type="ARBA" id="ARBA00022448"/>
    </source>
</evidence>
<comment type="caution">
    <text evidence="8">The sequence shown here is derived from an EMBL/GenBank/DDBJ whole genome shotgun (WGS) entry which is preliminary data.</text>
</comment>
<feature type="transmembrane region" description="Helical" evidence="6">
    <location>
        <begin position="77"/>
        <end position="101"/>
    </location>
</feature>
<feature type="transmembrane region" description="Helical" evidence="6">
    <location>
        <begin position="107"/>
        <end position="126"/>
    </location>
</feature>
<feature type="transmembrane region" description="Helical" evidence="6">
    <location>
        <begin position="341"/>
        <end position="362"/>
    </location>
</feature>
<accession>A0A7Y8DUA4</accession>
<dbReference type="Pfam" id="PF00324">
    <property type="entry name" value="AA_permease"/>
    <property type="match status" value="1"/>
</dbReference>
<evidence type="ECO:0000256" key="6">
    <source>
        <dbReference type="SAM" id="Phobius"/>
    </source>
</evidence>
<evidence type="ECO:0000256" key="3">
    <source>
        <dbReference type="ARBA" id="ARBA00022692"/>
    </source>
</evidence>
<dbReference type="PIRSF" id="PIRSF006060">
    <property type="entry name" value="AA_transporter"/>
    <property type="match status" value="1"/>
</dbReference>
<keyword evidence="4 6" id="KW-1133">Transmembrane helix</keyword>
<evidence type="ECO:0000259" key="7">
    <source>
        <dbReference type="Pfam" id="PF00324"/>
    </source>
</evidence>
<dbReference type="PANTHER" id="PTHR43495:SF5">
    <property type="entry name" value="GAMMA-AMINOBUTYRIC ACID PERMEASE"/>
    <property type="match status" value="1"/>
</dbReference>